<proteinExistence type="predicted"/>
<accession>A0A1D8KTU5</accession>
<dbReference type="EMBL" id="KU686213">
    <property type="protein sequence ID" value="AOV62346.1"/>
    <property type="molecule type" value="Genomic_DNA"/>
</dbReference>
<organism evidence="1 4">
    <name type="scientific">Synechococcus phage S-CAM7</name>
    <dbReference type="NCBI Taxonomy" id="1883368"/>
    <lineage>
        <taxon>Viruses</taxon>
        <taxon>Duplodnaviria</taxon>
        <taxon>Heunggongvirae</taxon>
        <taxon>Uroviricota</taxon>
        <taxon>Caudoviricetes</taxon>
        <taxon>Pantevenvirales</taxon>
        <taxon>Kyanoviridae</taxon>
        <taxon>Mazuvirus</taxon>
        <taxon>Mazuvirus scam7</taxon>
    </lineage>
</organism>
<evidence type="ECO:0000313" key="6">
    <source>
        <dbReference type="Proteomes" id="UP000510897"/>
    </source>
</evidence>
<name>A0A1D8KTU5_9CAUD</name>
<reference evidence="3 6" key="3">
    <citation type="submission" date="2020-07" db="EMBL/GenBank/DDBJ databases">
        <title>Signatures of coevolution in a cyanophage population.</title>
        <authorList>
            <person name="Abebe J."/>
        </authorList>
    </citation>
    <scope>NUCLEOTIDE SEQUENCE [LARGE SCALE GENOMIC DNA]</scope>
    <source>
        <strain evidence="3">0809CC03</strain>
    </source>
</reference>
<evidence type="ECO:0000313" key="1">
    <source>
        <dbReference type="EMBL" id="AOV62083.1"/>
    </source>
</evidence>
<evidence type="ECO:0000313" key="4">
    <source>
        <dbReference type="Proteomes" id="UP000203902"/>
    </source>
</evidence>
<dbReference type="Proteomes" id="UP000510897">
    <property type="component" value="Segment"/>
</dbReference>
<dbReference type="RefSeq" id="YP_009323092.1">
    <property type="nucleotide sequence ID" value="NC_031927.1"/>
</dbReference>
<dbReference type="EMBL" id="MT586120">
    <property type="protein sequence ID" value="QLF86210.1"/>
    <property type="molecule type" value="Genomic_DNA"/>
</dbReference>
<reference evidence="3 6" key="2">
    <citation type="submission" date="2020-06" db="EMBL/GenBank/DDBJ databases">
        <authorList>
            <person name="Puxty R.J."/>
            <person name="Weihe C."/>
            <person name="Marston M.F."/>
            <person name="Martiny J.B.H."/>
        </authorList>
    </citation>
    <scope>NUCLEOTIDE SEQUENCE [LARGE SCALE GENOMIC DNA]</scope>
    <source>
        <strain evidence="3">0809CC03</strain>
    </source>
</reference>
<reference evidence="4 5" key="1">
    <citation type="journal article" date="2016" name="Virology">
        <title>The genomic content and context of auxiliary metabolic genes in marine cyanomyoviruses.</title>
        <authorList>
            <person name="Crummett L.T."/>
            <person name="Puxty R.J."/>
            <person name="Weihe C."/>
            <person name="Marston M.F."/>
            <person name="Martiny J.B."/>
        </authorList>
    </citation>
    <scope>NUCLEOTIDE SEQUENCE [LARGE SCALE GENOMIC DNA]</scope>
    <source>
        <strain evidence="1">0910CC49</strain>
        <strain evidence="2">0910SB42</strain>
    </source>
</reference>
<dbReference type="EMBL" id="KU686212">
    <property type="protein sequence ID" value="AOV62083.1"/>
    <property type="molecule type" value="Genomic_DNA"/>
</dbReference>
<dbReference type="Proteomes" id="UP000226384">
    <property type="component" value="Segment"/>
</dbReference>
<evidence type="ECO:0000313" key="5">
    <source>
        <dbReference type="Proteomes" id="UP000226384"/>
    </source>
</evidence>
<evidence type="ECO:0000313" key="2">
    <source>
        <dbReference type="EMBL" id="AOV62346.1"/>
    </source>
</evidence>
<protein>
    <submittedName>
        <fullName evidence="1">Uncharacterized protein</fullName>
    </submittedName>
</protein>
<dbReference type="OrthoDB" id="22127at10239"/>
<dbReference type="GeneID" id="30308213"/>
<dbReference type="Proteomes" id="UP000203902">
    <property type="component" value="Segment"/>
</dbReference>
<evidence type="ECO:0000313" key="3">
    <source>
        <dbReference type="EMBL" id="QLF86210.1"/>
    </source>
</evidence>
<dbReference type="KEGG" id="vg:30308213"/>
<gene>
    <name evidence="1" type="ORF">C490910_159</name>
    <name evidence="3" type="ORF">CC030809_00154</name>
    <name evidence="2" type="ORF">S420910_158</name>
</gene>
<keyword evidence="4" id="KW-1185">Reference proteome</keyword>
<sequence>MKLTKELIAEIECALDMRKKNGDVVWEDGDDIEVQIAGVYAGDKFIVLKNRTKSPVISSVAPTVSE</sequence>